<dbReference type="EMBL" id="JAPDGR010000558">
    <property type="protein sequence ID" value="KAJ2989177.1"/>
    <property type="molecule type" value="Genomic_DNA"/>
</dbReference>
<proteinExistence type="predicted"/>
<evidence type="ECO:0000313" key="1">
    <source>
        <dbReference type="EMBL" id="KAJ2989177.1"/>
    </source>
</evidence>
<evidence type="ECO:0000313" key="2">
    <source>
        <dbReference type="Proteomes" id="UP001143856"/>
    </source>
</evidence>
<dbReference type="Proteomes" id="UP001143856">
    <property type="component" value="Unassembled WGS sequence"/>
</dbReference>
<reference evidence="1" key="1">
    <citation type="submission" date="2022-10" db="EMBL/GenBank/DDBJ databases">
        <title>Genome Sequence of Xylaria curta.</title>
        <authorList>
            <person name="Buettner E."/>
        </authorList>
    </citation>
    <scope>NUCLEOTIDE SEQUENCE</scope>
    <source>
        <strain evidence="1">Babe10</strain>
    </source>
</reference>
<protein>
    <submittedName>
        <fullName evidence="1">Uncharacterized protein</fullName>
    </submittedName>
</protein>
<accession>A0ACC1PBI8</accession>
<comment type="caution">
    <text evidence="1">The sequence shown here is derived from an EMBL/GenBank/DDBJ whole genome shotgun (WGS) entry which is preliminary data.</text>
</comment>
<keyword evidence="2" id="KW-1185">Reference proteome</keyword>
<organism evidence="1 2">
    <name type="scientific">Xylaria curta</name>
    <dbReference type="NCBI Taxonomy" id="42375"/>
    <lineage>
        <taxon>Eukaryota</taxon>
        <taxon>Fungi</taxon>
        <taxon>Dikarya</taxon>
        <taxon>Ascomycota</taxon>
        <taxon>Pezizomycotina</taxon>
        <taxon>Sordariomycetes</taxon>
        <taxon>Xylariomycetidae</taxon>
        <taxon>Xylariales</taxon>
        <taxon>Xylariaceae</taxon>
        <taxon>Xylaria</taxon>
    </lineage>
</organism>
<name>A0ACC1PBI8_9PEZI</name>
<sequence>MMLDTQPARASLQVAPLALNGGHPDSLNTSTQDDLVNASASIYSQSQITPPSTPNESQEDLVLQPPQPPRPIFYNFLRAFYPFQPACTVTDSTITLPLNEGDVVLVHSIHTNGWADGTLLATGARGWLPTNYCEAYDPEEMRNLLKALLNFWDLLRSTVTDDQDIFENQEFMKGIVAGVRYLLERTHCLTRETPTIQRSEGLRRGRKVLLSELSLLVKTAKRLQGMLRFSGHFADEANDVIDEMILKAFKVVVRGVRFLDLLEEDRRTRASAVTIMATVLEESFVPPTPPAEALTFEQGTEEGTPASCHSNTGDMPSGSPVQATQASELIPQSLSRVQSPVNASDIQMSHRSLQAANRLSASITHRVSFAGPASSAQPHNLISYQLSSCHDAFLSHLSSLIGRLRLQSLSRSEFALAIRLSSSSGGALWAVVDVVYDHNALVSESLETARAAMLDHIRDLVSSARDILRICDVEAEHVIMPQDDALQNAAINCVKTAGLCVARTKSVLEKIGDFEFEVNGGDLGLDLSAFEVASESRPRTPERISVINLKAPSTPPAATSLHVSMEKPLPEIPTTDSLVESNATTEVSSPSLRSQSVAADASPSFSVSSVPLSRPLVQPLPRLSTALVSEDSYSPTEVSHDVELHGSFRSDTGTATSSGTIGSYLSRDSESSVVSQTSTRATTPDSTQAPRNMPSISDLSTTASTALTEDVEEVESRLLEKTFAHELMFNKDGQVVGGSLPALVERLTTHETTPDAMFVSAFYLTFRLFCTPAELAEVLVERFDYVGESHDIARAVRLRVYNVFKGWLESHWRESSDGEALDKIAHFAEFKLGLVISPAGKHLAELVQRVSSSDSLALSRQVSSMTKPSNTVVPSLPADITIPGSILSKSQQSLLSSWKMGVGSPSILDFDSIELARQITLKQMSIFCAIKPEELLGSQWMKNGGIDSPNVKAMSGFSNDLSNLVADTVLQHSEVKKRAAIIKQWIKIAHQCLELNNYDGLMAIVCSLNSSVISRLRKTWDIISHKRRELFRTLHAIVEPANNHKVLRARLQGHVPPCLPFLGMFLTDLTFVDIGNPATKQLPGSGLNGQAMIVINFDKHNRTAKIVGDLQRFQIPYRITEIPDMQEWLQAQIVPMKELDQSNVQTQSPWNYNGPRCAHDALLTEDEAIAAQVEHTYYGRDADVELYLCTYFLSGSNHFRFVYKQRWNTTHQRGDDEHLDEFSETEEESEVEEIECVVCSKTFKSEKQFEAHEKSKKHLKAVQQLKRQMKKEDANFDLGGPVESGPGSRQEVTEEGDHGVADTERRGAPALRSQGSNNLSETTSRADNGPAVCSFARPSSDAESEDDDYASRDAVEARLTGQSNTLPGSESDNVEELTTKTADMAVEDNPPAKKIGMAKAKKQKKAARQAAAEQAGHPCLTCRAAFDSKGGLFKHIKEYPDHAALKTASSTGKSGKLGGKKR</sequence>
<gene>
    <name evidence="1" type="ORF">NUW58_g3601</name>
</gene>